<organism evidence="1 2">
    <name type="scientific">Discina gigas</name>
    <dbReference type="NCBI Taxonomy" id="1032678"/>
    <lineage>
        <taxon>Eukaryota</taxon>
        <taxon>Fungi</taxon>
        <taxon>Dikarya</taxon>
        <taxon>Ascomycota</taxon>
        <taxon>Pezizomycotina</taxon>
        <taxon>Pezizomycetes</taxon>
        <taxon>Pezizales</taxon>
        <taxon>Discinaceae</taxon>
        <taxon>Discina</taxon>
    </lineage>
</organism>
<evidence type="ECO:0000313" key="2">
    <source>
        <dbReference type="Proteomes" id="UP001447188"/>
    </source>
</evidence>
<keyword evidence="2" id="KW-1185">Reference proteome</keyword>
<evidence type="ECO:0000313" key="1">
    <source>
        <dbReference type="EMBL" id="KAL0635841.1"/>
    </source>
</evidence>
<accession>A0ABR3GIT6</accession>
<protein>
    <submittedName>
        <fullName evidence="1">Uncharacterized protein</fullName>
    </submittedName>
</protein>
<sequence length="335" mass="38140">MCPSEEEITIKDQVVSCKIRGLIGISWNYRVFINLTQYEIEKLADYERFYTLVVTSNHQRIEQRCIDRRDSSTIFVLRPDKDSNPQYIHHGFPANTDETAPFSGPGNWLIEIKVSYGQVATGRSSLLTRRPTQDPGSLTEQEAHISESNEVPLVHFKFIGGPLVRLERLEVPNLRPPDTMDIEDLNWDWSRRPTITVQYSNAGLEAVSQFAVDPDFVSIVDEQPQDTGLIISTGTTDLSHPQPKRDLTGLANRWEEPPEGLASHDQNLGCGVDHSIGVPHLGLESRSRRVFDQTGHKAPRAFSIARRIRDLRARFDKGLNILKENDRYPWEEDRA</sequence>
<comment type="caution">
    <text evidence="1">The sequence shown here is derived from an EMBL/GenBank/DDBJ whole genome shotgun (WGS) entry which is preliminary data.</text>
</comment>
<reference evidence="1 2" key="1">
    <citation type="submission" date="2024-02" db="EMBL/GenBank/DDBJ databases">
        <title>Discinaceae phylogenomics.</title>
        <authorList>
            <person name="Dirks A.C."/>
            <person name="James T.Y."/>
        </authorList>
    </citation>
    <scope>NUCLEOTIDE SEQUENCE [LARGE SCALE GENOMIC DNA]</scope>
    <source>
        <strain evidence="1 2">ACD0624</strain>
    </source>
</reference>
<proteinExistence type="predicted"/>
<gene>
    <name evidence="1" type="ORF">Q9L58_005182</name>
</gene>
<dbReference type="EMBL" id="JBBBZM010000061">
    <property type="protein sequence ID" value="KAL0635841.1"/>
    <property type="molecule type" value="Genomic_DNA"/>
</dbReference>
<name>A0ABR3GIT6_9PEZI</name>
<dbReference type="Proteomes" id="UP001447188">
    <property type="component" value="Unassembled WGS sequence"/>
</dbReference>